<dbReference type="STRING" id="1313304.CALK_1468"/>
<keyword evidence="2" id="KW-1185">Reference proteome</keyword>
<dbReference type="Proteomes" id="UP000017148">
    <property type="component" value="Unassembled WGS sequence"/>
</dbReference>
<name>U7DB21_9BACT</name>
<evidence type="ECO:0008006" key="3">
    <source>
        <dbReference type="Google" id="ProtNLM"/>
    </source>
</evidence>
<protein>
    <recommendedName>
        <fullName evidence="3">Type IV pilus assembly protein PilM</fullName>
    </recommendedName>
</protein>
<evidence type="ECO:0000313" key="2">
    <source>
        <dbReference type="Proteomes" id="UP000017148"/>
    </source>
</evidence>
<reference evidence="1 2" key="1">
    <citation type="journal article" date="2013" name="Environ. Microbiol.">
        <title>Genome analysis of Chitinivibrio alkaliphilus gen. nov., sp. nov., a novel extremely haloalkaliphilic anaerobic chitinolytic bacterium from the candidate phylum Termite Group 3.</title>
        <authorList>
            <person name="Sorokin D.Y."/>
            <person name="Gumerov V.M."/>
            <person name="Rakitin A.L."/>
            <person name="Beletsky A.V."/>
            <person name="Damste J.S."/>
            <person name="Muyzer G."/>
            <person name="Mardanov A.V."/>
            <person name="Ravin N.V."/>
        </authorList>
    </citation>
    <scope>NUCLEOTIDE SEQUENCE [LARGE SCALE GENOMIC DNA]</scope>
    <source>
        <strain evidence="1 2">ACht1</strain>
    </source>
</reference>
<gene>
    <name evidence="1" type="ORF">CALK_1468</name>
</gene>
<dbReference type="RefSeq" id="WP_022636924.1">
    <property type="nucleotide sequence ID" value="NZ_ASJR01000011.1"/>
</dbReference>
<dbReference type="Gene3D" id="3.30.1490.300">
    <property type="match status" value="1"/>
</dbReference>
<comment type="caution">
    <text evidence="1">The sequence shown here is derived from an EMBL/GenBank/DDBJ whole genome shotgun (WGS) entry which is preliminary data.</text>
</comment>
<accession>U7DB21</accession>
<organism evidence="1 2">
    <name type="scientific">Chitinivibrio alkaliphilus ACht1</name>
    <dbReference type="NCBI Taxonomy" id="1313304"/>
    <lineage>
        <taxon>Bacteria</taxon>
        <taxon>Pseudomonadati</taxon>
        <taxon>Fibrobacterota</taxon>
        <taxon>Chitinivibrionia</taxon>
        <taxon>Chitinivibrionales</taxon>
        <taxon>Chitinivibrionaceae</taxon>
        <taxon>Chitinivibrio</taxon>
    </lineage>
</organism>
<sequence length="287" mass="32294">MEGLCGIHCTTEYIVLARRDGAEQGVNSLSLQPLDTNMPYFEALEEGFSTLQNHDLLSRRERIVLAFTSHSTHVFHTELPAEVEDPHEMMSWELQYRINEPVSAYFFDVVKTGLNRALGVAVREHEVKKFAKLCKKKGLRLQAVDTDVLSIFNVYDLNYDSTVPAMLLHFDSTGITAVFFQNKTVYHVSNIPPLNKETEAKELHRVAHDVATLLRALGFSQGVPLYLSGEILTDTALQVQLLKELPEAKMLDPFRRLSATVGMDEATLDKFAPLMTVAVGLSQRNSW</sequence>
<evidence type="ECO:0000313" key="1">
    <source>
        <dbReference type="EMBL" id="ERP31605.1"/>
    </source>
</evidence>
<dbReference type="AlphaFoldDB" id="U7DB21"/>
<dbReference type="Gene3D" id="3.30.420.40">
    <property type="match status" value="2"/>
</dbReference>
<proteinExistence type="predicted"/>
<dbReference type="EMBL" id="ASJR01000011">
    <property type="protein sequence ID" value="ERP31605.1"/>
    <property type="molecule type" value="Genomic_DNA"/>
</dbReference>